<dbReference type="GO" id="GO:0045329">
    <property type="term" value="P:carnitine biosynthetic process"/>
    <property type="evidence" value="ECO:0007669"/>
    <property type="project" value="UniProtKB-UniPathway"/>
</dbReference>
<evidence type="ECO:0000256" key="5">
    <source>
        <dbReference type="ARBA" id="ARBA00012267"/>
    </source>
</evidence>
<evidence type="ECO:0000313" key="21">
    <source>
        <dbReference type="Proteomes" id="UP000014760"/>
    </source>
</evidence>
<dbReference type="GO" id="GO:0050353">
    <property type="term" value="F:trimethyllysine dioxygenase activity"/>
    <property type="evidence" value="ECO:0007669"/>
    <property type="project" value="UniProtKB-EC"/>
</dbReference>
<proteinExistence type="inferred from homology"/>
<evidence type="ECO:0000256" key="11">
    <source>
        <dbReference type="ARBA" id="ARBA00023004"/>
    </source>
</evidence>
<evidence type="ECO:0000259" key="18">
    <source>
        <dbReference type="Pfam" id="PF06155"/>
    </source>
</evidence>
<evidence type="ECO:0000256" key="13">
    <source>
        <dbReference type="ARBA" id="ARBA00031778"/>
    </source>
</evidence>
<dbReference type="Gene3D" id="3.60.130.10">
    <property type="entry name" value="Clavaminate synthase-like"/>
    <property type="match status" value="1"/>
</dbReference>
<dbReference type="InterPro" id="IPR012776">
    <property type="entry name" value="Trimethyllysine_dOase"/>
</dbReference>
<reference evidence="19 21" key="2">
    <citation type="journal article" date="2013" name="Nature">
        <title>Insights into bilaterian evolution from three spiralian genomes.</title>
        <authorList>
            <person name="Simakov O."/>
            <person name="Marletaz F."/>
            <person name="Cho S.J."/>
            <person name="Edsinger-Gonzales E."/>
            <person name="Havlak P."/>
            <person name="Hellsten U."/>
            <person name="Kuo D.H."/>
            <person name="Larsson T."/>
            <person name="Lv J."/>
            <person name="Arendt D."/>
            <person name="Savage R."/>
            <person name="Osoegawa K."/>
            <person name="de Jong P."/>
            <person name="Grimwood J."/>
            <person name="Chapman J.A."/>
            <person name="Shapiro H."/>
            <person name="Aerts A."/>
            <person name="Otillar R.P."/>
            <person name="Terry A.Y."/>
            <person name="Boore J.L."/>
            <person name="Grigoriev I.V."/>
            <person name="Lindberg D.R."/>
            <person name="Seaver E.C."/>
            <person name="Weisblat D.A."/>
            <person name="Putnam N.H."/>
            <person name="Rokhsar D.S."/>
        </authorList>
    </citation>
    <scope>NUCLEOTIDE SEQUENCE</scope>
    <source>
        <strain evidence="19 21">I ESC-2004</strain>
    </source>
</reference>
<dbReference type="EC" id="1.14.11.8" evidence="5"/>
<keyword evidence="21" id="KW-1185">Reference proteome</keyword>
<evidence type="ECO:0000256" key="8">
    <source>
        <dbReference type="ARBA" id="ARBA00022873"/>
    </source>
</evidence>
<dbReference type="InterPro" id="IPR003819">
    <property type="entry name" value="TauD/TfdA-like"/>
</dbReference>
<dbReference type="OrthoDB" id="408743at2759"/>
<dbReference type="OMA" id="EKVCIQP"/>
<reference evidence="21" key="1">
    <citation type="submission" date="2012-12" db="EMBL/GenBank/DDBJ databases">
        <authorList>
            <person name="Hellsten U."/>
            <person name="Grimwood J."/>
            <person name="Chapman J.A."/>
            <person name="Shapiro H."/>
            <person name="Aerts A."/>
            <person name="Otillar R.P."/>
            <person name="Terry A.Y."/>
            <person name="Boore J.L."/>
            <person name="Simakov O."/>
            <person name="Marletaz F."/>
            <person name="Cho S.-J."/>
            <person name="Edsinger-Gonzales E."/>
            <person name="Havlak P."/>
            <person name="Kuo D.-H."/>
            <person name="Larsson T."/>
            <person name="Lv J."/>
            <person name="Arendt D."/>
            <person name="Savage R."/>
            <person name="Osoegawa K."/>
            <person name="de Jong P."/>
            <person name="Lindberg D.R."/>
            <person name="Seaver E.C."/>
            <person name="Weisblat D.A."/>
            <person name="Putnam N.H."/>
            <person name="Grigoriev I.V."/>
            <person name="Rokhsar D.S."/>
        </authorList>
    </citation>
    <scope>NUCLEOTIDE SEQUENCE</scope>
    <source>
        <strain evidence="21">I ESC-2004</strain>
    </source>
</reference>
<dbReference type="SUPFAM" id="SSF51197">
    <property type="entry name" value="Clavaminate synthase-like"/>
    <property type="match status" value="1"/>
</dbReference>
<dbReference type="HOGENOM" id="CLU_021859_2_0_1"/>
<dbReference type="GO" id="GO:0005506">
    <property type="term" value="F:iron ion binding"/>
    <property type="evidence" value="ECO:0007669"/>
    <property type="project" value="InterPro"/>
</dbReference>
<dbReference type="EMBL" id="KB308534">
    <property type="protein sequence ID" value="ELT97560.1"/>
    <property type="molecule type" value="Genomic_DNA"/>
</dbReference>
<dbReference type="UniPathway" id="UPA00118"/>
<reference evidence="20" key="3">
    <citation type="submission" date="2015-06" db="UniProtKB">
        <authorList>
            <consortium name="EnsemblMetazoa"/>
        </authorList>
    </citation>
    <scope>IDENTIFICATION</scope>
</reference>
<dbReference type="InterPro" id="IPR038492">
    <property type="entry name" value="GBBH-like_N_sf"/>
</dbReference>
<evidence type="ECO:0000256" key="9">
    <source>
        <dbReference type="ARBA" id="ARBA00022964"/>
    </source>
</evidence>
<comment type="cofactor">
    <cofactor evidence="2">
        <name>L-ascorbate</name>
        <dbReference type="ChEBI" id="CHEBI:38290"/>
    </cofactor>
</comment>
<evidence type="ECO:0000259" key="17">
    <source>
        <dbReference type="Pfam" id="PF02668"/>
    </source>
</evidence>
<evidence type="ECO:0000256" key="14">
    <source>
        <dbReference type="ARBA" id="ARBA00032283"/>
    </source>
</evidence>
<evidence type="ECO:0000313" key="19">
    <source>
        <dbReference type="EMBL" id="ELT97560.1"/>
    </source>
</evidence>
<dbReference type="Pfam" id="PF02668">
    <property type="entry name" value="TauD"/>
    <property type="match status" value="1"/>
</dbReference>
<dbReference type="InterPro" id="IPR010376">
    <property type="entry name" value="GBBH-like_N"/>
</dbReference>
<dbReference type="FunCoup" id="R7U304">
    <property type="interactions" value="224"/>
</dbReference>
<comment type="function">
    <text evidence="15">Converts trimethyllysine (TML) into hydroxytrimethyllysine (HTML).</text>
</comment>
<dbReference type="CDD" id="cd00250">
    <property type="entry name" value="CAS_like"/>
    <property type="match status" value="1"/>
</dbReference>
<gene>
    <name evidence="19" type="ORF">CAPTEDRAFT_143189</name>
</gene>
<dbReference type="Proteomes" id="UP000014760">
    <property type="component" value="Unassembled WGS sequence"/>
</dbReference>
<evidence type="ECO:0000256" key="12">
    <source>
        <dbReference type="ARBA" id="ARBA00030363"/>
    </source>
</evidence>
<keyword evidence="10" id="KW-0560">Oxidoreductase</keyword>
<feature type="domain" description="Gamma-butyrobetaine hydroxylase-like N-terminal" evidence="18">
    <location>
        <begin position="35"/>
        <end position="109"/>
    </location>
</feature>
<keyword evidence="9" id="KW-0223">Dioxygenase</keyword>
<dbReference type="NCBIfam" id="TIGR02410">
    <property type="entry name" value="carnitine_TMLD"/>
    <property type="match status" value="1"/>
</dbReference>
<comment type="similarity">
    <text evidence="4">Belongs to the gamma-BBH/TMLD family.</text>
</comment>
<dbReference type="PANTHER" id="PTHR10696:SF51">
    <property type="entry name" value="TRIMETHYLLYSINE DIOXYGENASE, MITOCHONDRIAL"/>
    <property type="match status" value="1"/>
</dbReference>
<keyword evidence="7" id="KW-0479">Metal-binding</keyword>
<evidence type="ECO:0000256" key="2">
    <source>
        <dbReference type="ARBA" id="ARBA00001961"/>
    </source>
</evidence>
<organism evidence="19">
    <name type="scientific">Capitella teleta</name>
    <name type="common">Polychaete worm</name>
    <dbReference type="NCBI Taxonomy" id="283909"/>
    <lineage>
        <taxon>Eukaryota</taxon>
        <taxon>Metazoa</taxon>
        <taxon>Spiralia</taxon>
        <taxon>Lophotrochozoa</taxon>
        <taxon>Annelida</taxon>
        <taxon>Polychaeta</taxon>
        <taxon>Sedentaria</taxon>
        <taxon>Scolecida</taxon>
        <taxon>Capitellidae</taxon>
        <taxon>Capitella</taxon>
    </lineage>
</organism>
<dbReference type="FunFam" id="3.30.2020.30:FF:000002">
    <property type="entry name" value="Putative gamma-butyrobetaine dioxygenase"/>
    <property type="match status" value="1"/>
</dbReference>
<name>R7U304_CAPTE</name>
<keyword evidence="8" id="KW-0124">Carnitine biosynthesis</keyword>
<dbReference type="GO" id="GO:0005739">
    <property type="term" value="C:mitochondrion"/>
    <property type="evidence" value="ECO:0007669"/>
    <property type="project" value="TreeGrafter"/>
</dbReference>
<evidence type="ECO:0000256" key="10">
    <source>
        <dbReference type="ARBA" id="ARBA00023002"/>
    </source>
</evidence>
<evidence type="ECO:0000313" key="20">
    <source>
        <dbReference type="EnsemblMetazoa" id="CapteP143189"/>
    </source>
</evidence>
<evidence type="ECO:0000256" key="4">
    <source>
        <dbReference type="ARBA" id="ARBA00008654"/>
    </source>
</evidence>
<comment type="pathway">
    <text evidence="3">Amine and polyamine biosynthesis; carnitine biosynthesis.</text>
</comment>
<sequence>MLRATLGTFKPRAIPLYLRSRSLSTTKGQSHSENVQVTIGQKNLTFNSVWLRENCRSAESYNAATKQRNVLHYTLSQDQTSVQLTQQDSEQLSIQWKDGHSSEFPLQWLIDNSYPGSDRKVSRLTWLAEDLKEEDLSRVDYKQLIGNDEESMKVLLTSLLKYGIGIVEGVPANLKATQETVEKVSFIQETFFGGMWQVSNDMPLTDTAYTNLPLGVHIDTTYLAIPCGIQVFHCIHHDGTGGETLLVDGFRAAEDLRAEDPKKFDLLTRERVEHHFKDPDNYVQSLDSVLKVEPHSKDLEMVRYNHYDRSPIKTIPQDRLDSYYEALGSFSHLITRPNAQFKVKLHPGTCLFVDNWRVLHGRTGFTGSRKLCGAYLPRDEWLSKARTMGLM</sequence>
<comment type="cofactor">
    <cofactor evidence="1">
        <name>Fe(2+)</name>
        <dbReference type="ChEBI" id="CHEBI:29033"/>
    </cofactor>
</comment>
<evidence type="ECO:0000256" key="1">
    <source>
        <dbReference type="ARBA" id="ARBA00001954"/>
    </source>
</evidence>
<evidence type="ECO:0000256" key="15">
    <source>
        <dbReference type="ARBA" id="ARBA00046008"/>
    </source>
</evidence>
<protein>
    <recommendedName>
        <fullName evidence="6">Trimethyllysine dioxygenase, mitochondrial</fullName>
        <ecNumber evidence="5">1.14.11.8</ecNumber>
    </recommendedName>
    <alternativeName>
        <fullName evidence="13">Epsilon-trimethyllysine 2-oxoglutarate dioxygenase</fullName>
    </alternativeName>
    <alternativeName>
        <fullName evidence="12">TML hydroxylase</fullName>
    </alternativeName>
    <alternativeName>
        <fullName evidence="14">TML-alpha-ketoglutarate dioxygenase</fullName>
    </alternativeName>
</protein>
<dbReference type="AlphaFoldDB" id="R7U304"/>
<evidence type="ECO:0000256" key="6">
    <source>
        <dbReference type="ARBA" id="ARBA00016835"/>
    </source>
</evidence>
<dbReference type="FunFam" id="3.60.130.10:FF:000001">
    <property type="entry name" value="Trimethyllysine dioxygenase, mitochondrial"/>
    <property type="match status" value="1"/>
</dbReference>
<dbReference type="Pfam" id="PF06155">
    <property type="entry name" value="GBBH-like_N"/>
    <property type="match status" value="1"/>
</dbReference>
<dbReference type="EnsemblMetazoa" id="CapteT143189">
    <property type="protein sequence ID" value="CapteP143189"/>
    <property type="gene ID" value="CapteG143189"/>
</dbReference>
<dbReference type="STRING" id="283909.R7U304"/>
<evidence type="ECO:0000256" key="3">
    <source>
        <dbReference type="ARBA" id="ARBA00005022"/>
    </source>
</evidence>
<evidence type="ECO:0000256" key="16">
    <source>
        <dbReference type="ARBA" id="ARBA00049334"/>
    </source>
</evidence>
<dbReference type="Gene3D" id="3.30.2020.30">
    <property type="match status" value="1"/>
</dbReference>
<accession>R7U304</accession>
<comment type="catalytic activity">
    <reaction evidence="16">
        <text>N(6),N(6),N(6)-trimethyl-L-lysine + 2-oxoglutarate + O2 = (3S)-3-hydroxy-N(6),N(6),N(6)-trimethyl-L-lysine + succinate + CO2</text>
        <dbReference type="Rhea" id="RHEA:14181"/>
        <dbReference type="ChEBI" id="CHEBI:15379"/>
        <dbReference type="ChEBI" id="CHEBI:16526"/>
        <dbReference type="ChEBI" id="CHEBI:16810"/>
        <dbReference type="ChEBI" id="CHEBI:30031"/>
        <dbReference type="ChEBI" id="CHEBI:58100"/>
        <dbReference type="ChEBI" id="CHEBI:141499"/>
        <dbReference type="EC" id="1.14.11.8"/>
    </reaction>
</comment>
<dbReference type="PANTHER" id="PTHR10696">
    <property type="entry name" value="GAMMA-BUTYROBETAINE HYDROXYLASE-RELATED"/>
    <property type="match status" value="1"/>
</dbReference>
<dbReference type="InterPro" id="IPR042098">
    <property type="entry name" value="TauD-like_sf"/>
</dbReference>
<keyword evidence="11" id="KW-0408">Iron</keyword>
<dbReference type="EMBL" id="AMQN01010866">
    <property type="status" value="NOT_ANNOTATED_CDS"/>
    <property type="molecule type" value="Genomic_DNA"/>
</dbReference>
<evidence type="ECO:0000256" key="7">
    <source>
        <dbReference type="ARBA" id="ARBA00022723"/>
    </source>
</evidence>
<dbReference type="InterPro" id="IPR050411">
    <property type="entry name" value="AlphaKG_dependent_hydroxylases"/>
</dbReference>
<feature type="domain" description="TauD/TfdA-like" evidence="17">
    <location>
        <begin position="134"/>
        <end position="375"/>
    </location>
</feature>